<dbReference type="PANTHER" id="PTHR43036">
    <property type="entry name" value="OSJNBB0011N17.9 PROTEIN"/>
    <property type="match status" value="1"/>
</dbReference>
<reference evidence="4 5" key="1">
    <citation type="submission" date="2024-10" db="EMBL/GenBank/DDBJ databases">
        <title>Updated reference genomes for cyclostephanoid diatoms.</title>
        <authorList>
            <person name="Roberts W.R."/>
            <person name="Alverson A.J."/>
        </authorList>
    </citation>
    <scope>NUCLEOTIDE SEQUENCE [LARGE SCALE GENOMIC DNA]</scope>
    <source>
        <strain evidence="4 5">AJA276-08</strain>
    </source>
</reference>
<feature type="compositionally biased region" description="Basic and acidic residues" evidence="2">
    <location>
        <begin position="922"/>
        <end position="938"/>
    </location>
</feature>
<dbReference type="InterPro" id="IPR036361">
    <property type="entry name" value="SAP_dom_sf"/>
</dbReference>
<dbReference type="SUPFAM" id="SSF68906">
    <property type="entry name" value="SAP domain"/>
    <property type="match status" value="1"/>
</dbReference>
<dbReference type="PROSITE" id="PS50800">
    <property type="entry name" value="SAP"/>
    <property type="match status" value="1"/>
</dbReference>
<feature type="region of interest" description="Disordered" evidence="2">
    <location>
        <begin position="806"/>
        <end position="866"/>
    </location>
</feature>
<feature type="region of interest" description="Disordered" evidence="2">
    <location>
        <begin position="922"/>
        <end position="964"/>
    </location>
</feature>
<dbReference type="EMBL" id="JALLAZ020001461">
    <property type="protein sequence ID" value="KAL3774554.1"/>
    <property type="molecule type" value="Genomic_DNA"/>
</dbReference>
<feature type="region of interest" description="Disordered" evidence="2">
    <location>
        <begin position="666"/>
        <end position="685"/>
    </location>
</feature>
<dbReference type="InterPro" id="IPR003034">
    <property type="entry name" value="SAP_dom"/>
</dbReference>
<dbReference type="Gene3D" id="1.10.720.30">
    <property type="entry name" value="SAP domain"/>
    <property type="match status" value="1"/>
</dbReference>
<feature type="compositionally biased region" description="Gly residues" evidence="2">
    <location>
        <begin position="939"/>
        <end position="948"/>
    </location>
</feature>
<organism evidence="4 5">
    <name type="scientific">Stephanodiscus triporus</name>
    <dbReference type="NCBI Taxonomy" id="2934178"/>
    <lineage>
        <taxon>Eukaryota</taxon>
        <taxon>Sar</taxon>
        <taxon>Stramenopiles</taxon>
        <taxon>Ochrophyta</taxon>
        <taxon>Bacillariophyta</taxon>
        <taxon>Coscinodiscophyceae</taxon>
        <taxon>Thalassiosirophycidae</taxon>
        <taxon>Stephanodiscales</taxon>
        <taxon>Stephanodiscaceae</taxon>
        <taxon>Stephanodiscus</taxon>
    </lineage>
</organism>
<comment type="caution">
    <text evidence="4">The sequence shown here is derived from an EMBL/GenBank/DDBJ whole genome shotgun (WGS) entry which is preliminary data.</text>
</comment>
<dbReference type="PANTHER" id="PTHR43036:SF2">
    <property type="entry name" value="OS04G0481300 PROTEIN"/>
    <property type="match status" value="1"/>
</dbReference>
<evidence type="ECO:0000313" key="5">
    <source>
        <dbReference type="Proteomes" id="UP001530315"/>
    </source>
</evidence>
<dbReference type="InterPro" id="IPR009080">
    <property type="entry name" value="tRNAsynth_Ia_anticodon-bd"/>
</dbReference>
<keyword evidence="5" id="KW-1185">Reference proteome</keyword>
<feature type="coiled-coil region" evidence="1">
    <location>
        <begin position="569"/>
        <end position="607"/>
    </location>
</feature>
<evidence type="ECO:0000259" key="3">
    <source>
        <dbReference type="PROSITE" id="PS50800"/>
    </source>
</evidence>
<evidence type="ECO:0000256" key="2">
    <source>
        <dbReference type="SAM" id="MobiDB-lite"/>
    </source>
</evidence>
<dbReference type="SUPFAM" id="SSF47323">
    <property type="entry name" value="Anticodon-binding domain of a subclass of class I aminoacyl-tRNA synthetases"/>
    <property type="match status" value="1"/>
</dbReference>
<sequence length="1197" mass="130878">MRSPALAVTAIIVLGLRHLHDDSCHAFAPPAASPRFPFSKSTSSTSLCIIGPMIRRMRENADKKNMPMAAPDELRLEAPGLRVGATAWKWPPVWPYDSNFFKRKAELDADAESKRNGAGGLLGMGGGGMGAVMGGNGDAARGGGMAADGVGDDGGEGTTAFDSLKYWDEKRDVKTELDERAAERIANHYSFYLKDGISILELGAAERSYLPSDLRPGRHVGIGAVRSQMEENPSITESLVLDLNRPGGIMIVPFLTKDAYADKFDEAFTKQWRDMTDDQHMWVCGSFFQFSAGEGWEGLTGFDISPDDARKNDENGNLLTKLQNNNKDDKPPGVFVVQARKGIPPEKVDDDGDVESFVRSRLWTMPTLEDRDKKLVAPRLARAYEALESPDDRDLMLRHLDSLPKVYASLIKMDQFAFTFGMQAQLAADLVGDPRFDGNDAQIANLKMGLGLRKPSKDFWAPVGRSTSAMTPEDKVNLLAHIVPRFGSGNPAQDKALESFVSGLEPTFAVIRSKCPSMAEGDVQLLGSELLAAEILQPGRSTREQFAMWLGALTEVDLEFVLTKRKGFKENATRELESFQEGRAAEERRTQERREKIQEQVMKARENRSVIFNARTGKMERLAKEAPTGRLALLILLDRFRVGQAFVLETRGGDPVAVKAYVGTTARRSSLPSSRNDDDKGGGGGWYDDYEDFVSGLNFEGGGWDNDGVDAPSTGGVDRGDRGGGRGGRSAGYGGGGGRGRTRGASGHDYSRDTSRDSTPIPPESMPVIDELLASRLDARKRRAFDEADAIRDVLSTVHGVSVWDKDRTWSTGGGGGGSDKGSFDRSDGGGRGGRGRFGREGRGSGRGRGRERRFNEHGHDYSMVGGPVNPASCKLSEIEIHDMIRERMECKFSRDFNGADRIERDLRTAGVIVDDGSKEWRADGEEMERGGRGRDHGAGGGGGGGWDGSPKPPRAYRQRGAGRGLSPVQIDKINTLVAERSSAKSVMDYDRADEIFDSLTREYGVNIDDRAGEWALLHEEYVFSSDMSSFVPDEDVRAKIGEKLGERILARKRRDFVLADDIRDELRDEYVVEIDNGSKEWMVVAPRGGRWSNDGDESEDGNVVSKQEWDEEEDEEGDTSSVDFVNGSAHDDDAEIGTMAMEDDDGNHGGASSSSSSDLSVDHASLSTMTVPELKEKLREAGLPVSRKKSNLIARI</sequence>
<dbReference type="Pfam" id="PF02037">
    <property type="entry name" value="SAP"/>
    <property type="match status" value="1"/>
</dbReference>
<feature type="compositionally biased region" description="Low complexity" evidence="2">
    <location>
        <begin position="1151"/>
        <end position="1168"/>
    </location>
</feature>
<feature type="compositionally biased region" description="Acidic residues" evidence="2">
    <location>
        <begin position="1110"/>
        <end position="1119"/>
    </location>
</feature>
<feature type="compositionally biased region" description="Gly residues" evidence="2">
    <location>
        <begin position="725"/>
        <end position="739"/>
    </location>
</feature>
<proteinExistence type="predicted"/>
<protein>
    <recommendedName>
        <fullName evidence="3">SAP domain-containing protein</fullName>
    </recommendedName>
</protein>
<dbReference type="Gene3D" id="1.20.120.1910">
    <property type="entry name" value="Cysteine-tRNA ligase, C-terminal anti-codon recognition domain"/>
    <property type="match status" value="2"/>
</dbReference>
<feature type="region of interest" description="Disordered" evidence="2">
    <location>
        <begin position="704"/>
        <end position="768"/>
    </location>
</feature>
<accession>A0ABD3NGA3</accession>
<evidence type="ECO:0000256" key="1">
    <source>
        <dbReference type="SAM" id="Coils"/>
    </source>
</evidence>
<keyword evidence="1" id="KW-0175">Coiled coil</keyword>
<dbReference type="Proteomes" id="UP001530315">
    <property type="component" value="Unassembled WGS sequence"/>
</dbReference>
<feature type="region of interest" description="Disordered" evidence="2">
    <location>
        <begin position="1087"/>
        <end position="1197"/>
    </location>
</feature>
<name>A0ABD3NGA3_9STRA</name>
<dbReference type="AlphaFoldDB" id="A0ABD3NGA3"/>
<feature type="domain" description="SAP" evidence="3">
    <location>
        <begin position="1167"/>
        <end position="1197"/>
    </location>
</feature>
<evidence type="ECO:0000313" key="4">
    <source>
        <dbReference type="EMBL" id="KAL3774554.1"/>
    </source>
</evidence>
<gene>
    <name evidence="4" type="ORF">ACHAW5_011277</name>
</gene>